<dbReference type="InterPro" id="IPR013154">
    <property type="entry name" value="ADH-like_N"/>
</dbReference>
<dbReference type="FunFam" id="3.40.50.720:FF:000022">
    <property type="entry name" value="Cinnamyl alcohol dehydrogenase"/>
    <property type="match status" value="1"/>
</dbReference>
<evidence type="ECO:0000256" key="1">
    <source>
        <dbReference type="ARBA" id="ARBA00001947"/>
    </source>
</evidence>
<dbReference type="SUPFAM" id="SSF50129">
    <property type="entry name" value="GroES-like"/>
    <property type="match status" value="1"/>
</dbReference>
<dbReference type="InterPro" id="IPR011032">
    <property type="entry name" value="GroES-like_sf"/>
</dbReference>
<keyword evidence="3 5" id="KW-0862">Zinc</keyword>
<evidence type="ECO:0000256" key="5">
    <source>
        <dbReference type="RuleBase" id="RU361277"/>
    </source>
</evidence>
<dbReference type="Pfam" id="PF00107">
    <property type="entry name" value="ADH_zinc_N"/>
    <property type="match status" value="1"/>
</dbReference>
<evidence type="ECO:0000313" key="8">
    <source>
        <dbReference type="Proteomes" id="UP000258309"/>
    </source>
</evidence>
<dbReference type="Pfam" id="PF08240">
    <property type="entry name" value="ADH_N"/>
    <property type="match status" value="1"/>
</dbReference>
<dbReference type="GO" id="GO:0016616">
    <property type="term" value="F:oxidoreductase activity, acting on the CH-OH group of donors, NAD or NADP as acceptor"/>
    <property type="evidence" value="ECO:0007669"/>
    <property type="project" value="InterPro"/>
</dbReference>
<evidence type="ECO:0000256" key="2">
    <source>
        <dbReference type="ARBA" id="ARBA00022723"/>
    </source>
</evidence>
<comment type="cofactor">
    <cofactor evidence="1 5">
        <name>Zn(2+)</name>
        <dbReference type="ChEBI" id="CHEBI:29105"/>
    </cofactor>
</comment>
<dbReference type="InterPro" id="IPR002328">
    <property type="entry name" value="ADH_Zn_CS"/>
</dbReference>
<dbReference type="SUPFAM" id="SSF51735">
    <property type="entry name" value="NAD(P)-binding Rossmann-fold domains"/>
    <property type="match status" value="1"/>
</dbReference>
<gene>
    <name evidence="7" type="ORF">B7463_g5393</name>
</gene>
<dbReference type="SMART" id="SM00829">
    <property type="entry name" value="PKS_ER"/>
    <property type="match status" value="1"/>
</dbReference>
<keyword evidence="8" id="KW-1185">Reference proteome</keyword>
<dbReference type="InterPro" id="IPR047109">
    <property type="entry name" value="CAD-like"/>
</dbReference>
<accession>A0A3E2HC23</accession>
<protein>
    <recommendedName>
        <fullName evidence="6">Enoyl reductase (ER) domain-containing protein</fullName>
    </recommendedName>
</protein>
<dbReference type="CDD" id="cd05283">
    <property type="entry name" value="CAD1"/>
    <property type="match status" value="1"/>
</dbReference>
<keyword evidence="2 5" id="KW-0479">Metal-binding</keyword>
<feature type="domain" description="Enoyl reductase (ER)" evidence="6">
    <location>
        <begin position="14"/>
        <end position="333"/>
    </location>
</feature>
<dbReference type="AlphaFoldDB" id="A0A3E2HC23"/>
<dbReference type="EMBL" id="NCSJ02000088">
    <property type="protein sequence ID" value="RFU30946.1"/>
    <property type="molecule type" value="Genomic_DNA"/>
</dbReference>
<keyword evidence="4" id="KW-0560">Oxidoreductase</keyword>
<dbReference type="Gene3D" id="3.40.50.720">
    <property type="entry name" value="NAD(P)-binding Rossmann-like Domain"/>
    <property type="match status" value="1"/>
</dbReference>
<dbReference type="STRING" id="5539.A0A3E2HC23"/>
<dbReference type="Proteomes" id="UP000258309">
    <property type="component" value="Unassembled WGS sequence"/>
</dbReference>
<dbReference type="InterPro" id="IPR020843">
    <property type="entry name" value="ER"/>
</dbReference>
<comment type="similarity">
    <text evidence="5">Belongs to the zinc-containing alcohol dehydrogenase family.</text>
</comment>
<feature type="non-terminal residue" evidence="7">
    <location>
        <position position="1"/>
    </location>
</feature>
<proteinExistence type="inferred from homology"/>
<dbReference type="PANTHER" id="PTHR42683">
    <property type="entry name" value="ALDEHYDE REDUCTASE"/>
    <property type="match status" value="1"/>
</dbReference>
<dbReference type="InterPro" id="IPR013149">
    <property type="entry name" value="ADH-like_C"/>
</dbReference>
<reference evidence="7 8" key="1">
    <citation type="submission" date="2018-05" db="EMBL/GenBank/DDBJ databases">
        <title>Draft genome sequence of Scytalidium lignicola DSM 105466, a ubiquitous saprotrophic fungus.</title>
        <authorList>
            <person name="Buettner E."/>
            <person name="Gebauer A.M."/>
            <person name="Hofrichter M."/>
            <person name="Liers C."/>
            <person name="Kellner H."/>
        </authorList>
    </citation>
    <scope>NUCLEOTIDE SEQUENCE [LARGE SCALE GENOMIC DNA]</scope>
    <source>
        <strain evidence="7 8">DSM 105466</strain>
    </source>
</reference>
<dbReference type="GO" id="GO:0008270">
    <property type="term" value="F:zinc ion binding"/>
    <property type="evidence" value="ECO:0007669"/>
    <property type="project" value="InterPro"/>
</dbReference>
<dbReference type="OMA" id="CRNQKQY"/>
<feature type="non-terminal residue" evidence="7">
    <location>
        <position position="339"/>
    </location>
</feature>
<evidence type="ECO:0000259" key="6">
    <source>
        <dbReference type="SMART" id="SM00829"/>
    </source>
</evidence>
<dbReference type="InterPro" id="IPR036291">
    <property type="entry name" value="NAD(P)-bd_dom_sf"/>
</dbReference>
<evidence type="ECO:0000313" key="7">
    <source>
        <dbReference type="EMBL" id="RFU30946.1"/>
    </source>
</evidence>
<sequence>MAAENTVSFTVFRGSTSGNIVESTTTRELQHNEIYIETTHSGLCGTDIHGLTAGFALGHEGIGFVRQIGPGVTSVTVGARVGYGFYRKVCGHCDCCLTGWEQFCENRKQYTWHDHDIGTFGTGVVWDADAVFPIPDGLDSAEAAPLICAGGTIWTILTQYGIKGSDRVGIIGIGGLGHLAIKLAAAFGCHVVALSGDASKEAEALQYGAKEFHVYRTTDPKPDNFKALNHILLCGSGNVDYLPLTELMAVHGTIYPITVTTDSVPIPLAPMLYKAIRIQTTFINSRHVMRSLLDFVVERNIKAEIQTFPMTAEGLEEAVKILKEGKMRYRGVLVRDGIN</sequence>
<evidence type="ECO:0000256" key="4">
    <source>
        <dbReference type="ARBA" id="ARBA00023002"/>
    </source>
</evidence>
<dbReference type="PROSITE" id="PS00059">
    <property type="entry name" value="ADH_ZINC"/>
    <property type="match status" value="1"/>
</dbReference>
<dbReference type="OrthoDB" id="1879366at2759"/>
<comment type="caution">
    <text evidence="7">The sequence shown here is derived from an EMBL/GenBank/DDBJ whole genome shotgun (WGS) entry which is preliminary data.</text>
</comment>
<name>A0A3E2HC23_SCYLI</name>
<dbReference type="Gene3D" id="3.90.180.10">
    <property type="entry name" value="Medium-chain alcohol dehydrogenases, catalytic domain"/>
    <property type="match status" value="1"/>
</dbReference>
<organism evidence="7 8">
    <name type="scientific">Scytalidium lignicola</name>
    <name type="common">Hyphomycete</name>
    <dbReference type="NCBI Taxonomy" id="5539"/>
    <lineage>
        <taxon>Eukaryota</taxon>
        <taxon>Fungi</taxon>
        <taxon>Dikarya</taxon>
        <taxon>Ascomycota</taxon>
        <taxon>Pezizomycotina</taxon>
        <taxon>Leotiomycetes</taxon>
        <taxon>Leotiomycetes incertae sedis</taxon>
        <taxon>Scytalidium</taxon>
    </lineage>
</organism>
<evidence type="ECO:0000256" key="3">
    <source>
        <dbReference type="ARBA" id="ARBA00022833"/>
    </source>
</evidence>